<dbReference type="AlphaFoldDB" id="A0A317T3C4"/>
<dbReference type="OrthoDB" id="5302763at2759"/>
<feature type="chain" id="PRO_5016401796" evidence="1">
    <location>
        <begin position="17"/>
        <end position="196"/>
    </location>
</feature>
<keyword evidence="3" id="KW-1185">Reference proteome</keyword>
<accession>A0A317T3C4</accession>
<organism evidence="2 3">
    <name type="scientific">Tuber magnatum</name>
    <name type="common">white Piedmont truffle</name>
    <dbReference type="NCBI Taxonomy" id="42249"/>
    <lineage>
        <taxon>Eukaryota</taxon>
        <taxon>Fungi</taxon>
        <taxon>Dikarya</taxon>
        <taxon>Ascomycota</taxon>
        <taxon>Pezizomycotina</taxon>
        <taxon>Pezizomycetes</taxon>
        <taxon>Pezizales</taxon>
        <taxon>Tuberaceae</taxon>
        <taxon>Tuber</taxon>
    </lineage>
</organism>
<feature type="signal peptide" evidence="1">
    <location>
        <begin position="1"/>
        <end position="16"/>
    </location>
</feature>
<keyword evidence="1" id="KW-0732">Signal</keyword>
<proteinExistence type="predicted"/>
<reference evidence="2 3" key="1">
    <citation type="submission" date="2018-03" db="EMBL/GenBank/DDBJ databases">
        <title>Genomes of Pezizomycetes fungi and the evolution of truffles.</title>
        <authorList>
            <person name="Murat C."/>
            <person name="Payen T."/>
            <person name="Noel B."/>
            <person name="Kuo A."/>
            <person name="Martin F.M."/>
        </authorList>
    </citation>
    <scope>NUCLEOTIDE SEQUENCE [LARGE SCALE GENOMIC DNA]</scope>
    <source>
        <strain evidence="2">091103-1</strain>
    </source>
</reference>
<protein>
    <submittedName>
        <fullName evidence="2">Uncharacterized protein</fullName>
    </submittedName>
</protein>
<dbReference type="Proteomes" id="UP000246991">
    <property type="component" value="Unassembled WGS sequence"/>
</dbReference>
<comment type="caution">
    <text evidence="2">The sequence shown here is derived from an EMBL/GenBank/DDBJ whole genome shotgun (WGS) entry which is preliminary data.</text>
</comment>
<gene>
    <name evidence="2" type="ORF">C7212DRAFT_340842</name>
</gene>
<dbReference type="EMBL" id="PYWC01000001">
    <property type="protein sequence ID" value="PWW80710.1"/>
    <property type="molecule type" value="Genomic_DNA"/>
</dbReference>
<name>A0A317T3C4_9PEZI</name>
<evidence type="ECO:0000313" key="3">
    <source>
        <dbReference type="Proteomes" id="UP000246991"/>
    </source>
</evidence>
<sequence>MKHLLSILLFAVIALAAPVSPKFRLSILYTEGEADGTPSVEYLGLKDGVAVITKDSSQTIIAVTFPSLLSFPLYQEKQRLTRPKYLDPDPRGMLYTDQKIPGYLFPTDDPSVYDFRFGGIPKIAGVLYTEFAFVERICQACFPDKILAYSPPTDGSRYQGQFRAYKVGEDWVVKFHTSKPRSTEGSVGIDLVRQAT</sequence>
<evidence type="ECO:0000256" key="1">
    <source>
        <dbReference type="SAM" id="SignalP"/>
    </source>
</evidence>
<evidence type="ECO:0000313" key="2">
    <source>
        <dbReference type="EMBL" id="PWW80710.1"/>
    </source>
</evidence>